<accession>A0A6J1CQV1</accession>
<name>A0A6J1CQV1_MOMCH</name>
<keyword evidence="1" id="KW-1185">Reference proteome</keyword>
<dbReference type="OrthoDB" id="1937754at2759"/>
<proteinExistence type="predicted"/>
<organism evidence="1 2">
    <name type="scientific">Momordica charantia</name>
    <name type="common">Bitter gourd</name>
    <name type="synonym">Balsam pear</name>
    <dbReference type="NCBI Taxonomy" id="3673"/>
    <lineage>
        <taxon>Eukaryota</taxon>
        <taxon>Viridiplantae</taxon>
        <taxon>Streptophyta</taxon>
        <taxon>Embryophyta</taxon>
        <taxon>Tracheophyta</taxon>
        <taxon>Spermatophyta</taxon>
        <taxon>Magnoliopsida</taxon>
        <taxon>eudicotyledons</taxon>
        <taxon>Gunneridae</taxon>
        <taxon>Pentapetalae</taxon>
        <taxon>rosids</taxon>
        <taxon>fabids</taxon>
        <taxon>Cucurbitales</taxon>
        <taxon>Cucurbitaceae</taxon>
        <taxon>Momordiceae</taxon>
        <taxon>Momordica</taxon>
    </lineage>
</organism>
<dbReference type="AlphaFoldDB" id="A0A6J1CQV1"/>
<sequence length="111" mass="12556">MLATPETLHDNAWYLDNGASSHLTSDIGNLSIKTDIQDKVTGKVLLEGMLKDGLYQIPQFKASSHAFGQEYPWKRFVFVAFVSTMTKKNQDDVLLVTSPVSHHILYRFKNV</sequence>
<evidence type="ECO:0000313" key="1">
    <source>
        <dbReference type="Proteomes" id="UP000504603"/>
    </source>
</evidence>
<protein>
    <submittedName>
        <fullName evidence="2">Uncharacterized protein LOC111013491</fullName>
    </submittedName>
</protein>
<evidence type="ECO:0000313" key="2">
    <source>
        <dbReference type="RefSeq" id="XP_022143631.1"/>
    </source>
</evidence>
<reference evidence="2" key="1">
    <citation type="submission" date="2025-08" db="UniProtKB">
        <authorList>
            <consortium name="RefSeq"/>
        </authorList>
    </citation>
    <scope>IDENTIFICATION</scope>
    <source>
        <strain evidence="2">OHB3-1</strain>
    </source>
</reference>
<dbReference type="GeneID" id="111013491"/>
<dbReference type="Proteomes" id="UP000504603">
    <property type="component" value="Unplaced"/>
</dbReference>
<gene>
    <name evidence="2" type="primary">LOC111013491</name>
</gene>
<dbReference type="RefSeq" id="XP_022143631.1">
    <property type="nucleotide sequence ID" value="XM_022287939.1"/>
</dbReference>
<dbReference type="KEGG" id="mcha:111013491"/>